<reference evidence="2" key="1">
    <citation type="journal article" date="2019" name="Int. J. Syst. Evol. Microbiol.">
        <title>The Global Catalogue of Microorganisms (GCM) 10K type strain sequencing project: providing services to taxonomists for standard genome sequencing and annotation.</title>
        <authorList>
            <consortium name="The Broad Institute Genomics Platform"/>
            <consortium name="The Broad Institute Genome Sequencing Center for Infectious Disease"/>
            <person name="Wu L."/>
            <person name="Ma J."/>
        </authorList>
    </citation>
    <scope>NUCLEOTIDE SEQUENCE [LARGE SCALE GENOMIC DNA]</scope>
    <source>
        <strain evidence="2">JCM 17066</strain>
    </source>
</reference>
<dbReference type="GO" id="GO:0061542">
    <property type="term" value="F:3-demethylubiquinol 3-O-methyltransferase activity"/>
    <property type="evidence" value="ECO:0007669"/>
    <property type="project" value="UniProtKB-EC"/>
</dbReference>
<dbReference type="EC" id="2.1.1.64" evidence="1"/>
<dbReference type="PANTHER" id="PTHR43861">
    <property type="entry name" value="TRANS-ACONITATE 2-METHYLTRANSFERASE-RELATED"/>
    <property type="match status" value="1"/>
</dbReference>
<proteinExistence type="predicted"/>
<dbReference type="Gene3D" id="3.40.50.150">
    <property type="entry name" value="Vaccinia Virus protein VP39"/>
    <property type="match status" value="1"/>
</dbReference>
<dbReference type="CDD" id="cd02440">
    <property type="entry name" value="AdoMet_MTases"/>
    <property type="match status" value="1"/>
</dbReference>
<dbReference type="GO" id="GO:0102208">
    <property type="term" value="F:2-polyprenyl-6-hydroxyphenol methylase activity"/>
    <property type="evidence" value="ECO:0007669"/>
    <property type="project" value="UniProtKB-EC"/>
</dbReference>
<evidence type="ECO:0000313" key="2">
    <source>
        <dbReference type="Proteomes" id="UP001596045"/>
    </source>
</evidence>
<dbReference type="InterPro" id="IPR029063">
    <property type="entry name" value="SAM-dependent_MTases_sf"/>
</dbReference>
<dbReference type="GO" id="GO:0032259">
    <property type="term" value="P:methylation"/>
    <property type="evidence" value="ECO:0007669"/>
    <property type="project" value="UniProtKB-KW"/>
</dbReference>
<keyword evidence="1" id="KW-0808">Transferase</keyword>
<keyword evidence="1" id="KW-0489">Methyltransferase</keyword>
<gene>
    <name evidence="1" type="ORF">ACFPM8_18655</name>
</gene>
<dbReference type="EMBL" id="JBHSMT010000029">
    <property type="protein sequence ID" value="MFC5475986.1"/>
    <property type="molecule type" value="Genomic_DNA"/>
</dbReference>
<sequence length="241" mass="27045">MRDHNNEYQDNTARQYAYDFDYVIRRYTMRTLSPFFAKGKALELGCFEGEATKLLVEHFDDLTVLEAADSLIEVAKKKVPASVRFIHSTIETAELEPIYDAIFLVHTLEHLDDPVAALARIRQWLSPTGRLFVVVPNADAASRQIAVKMGLIETNNAVTAGELAHGHRCTYSLDTLEHDARRAGLQIASRGGVFFKPLANFQFDLALKHQVIDQGYLDGCYALGMQYPELSASIYLVCTKD</sequence>
<evidence type="ECO:0000313" key="1">
    <source>
        <dbReference type="EMBL" id="MFC5475986.1"/>
    </source>
</evidence>
<accession>A0ABW0MGC5</accession>
<dbReference type="PANTHER" id="PTHR43861:SF1">
    <property type="entry name" value="TRANS-ACONITATE 2-METHYLTRANSFERASE"/>
    <property type="match status" value="1"/>
</dbReference>
<keyword evidence="2" id="KW-1185">Reference proteome</keyword>
<organism evidence="1 2">
    <name type="scientific">Paraherbaspirillum soli</name>
    <dbReference type="NCBI Taxonomy" id="631222"/>
    <lineage>
        <taxon>Bacteria</taxon>
        <taxon>Pseudomonadati</taxon>
        <taxon>Pseudomonadota</taxon>
        <taxon>Betaproteobacteria</taxon>
        <taxon>Burkholderiales</taxon>
        <taxon>Oxalobacteraceae</taxon>
        <taxon>Paraherbaspirillum</taxon>
    </lineage>
</organism>
<name>A0ABW0MGC5_9BURK</name>
<protein>
    <submittedName>
        <fullName evidence="1">Class I SAM-dependent methyltransferase</fullName>
        <ecNumber evidence="1">2.1.1.222</ecNumber>
        <ecNumber evidence="1">2.1.1.64</ecNumber>
    </submittedName>
</protein>
<comment type="caution">
    <text evidence="1">The sequence shown here is derived from an EMBL/GenBank/DDBJ whole genome shotgun (WGS) entry which is preliminary data.</text>
</comment>
<dbReference type="EC" id="2.1.1.222" evidence="1"/>
<dbReference type="RefSeq" id="WP_378999764.1">
    <property type="nucleotide sequence ID" value="NZ_JBHSMT010000029.1"/>
</dbReference>
<dbReference type="Proteomes" id="UP001596045">
    <property type="component" value="Unassembled WGS sequence"/>
</dbReference>
<dbReference type="SUPFAM" id="SSF53335">
    <property type="entry name" value="S-adenosyl-L-methionine-dependent methyltransferases"/>
    <property type="match status" value="1"/>
</dbReference>
<dbReference type="Pfam" id="PF13489">
    <property type="entry name" value="Methyltransf_23"/>
    <property type="match status" value="1"/>
</dbReference>